<gene>
    <name evidence="1" type="ORF">K432DRAFT_437750</name>
</gene>
<keyword evidence="2" id="KW-1185">Reference proteome</keyword>
<dbReference type="AlphaFoldDB" id="A0A8E2E058"/>
<reference evidence="1 2" key="1">
    <citation type="journal article" date="2016" name="Nat. Commun.">
        <title>Ectomycorrhizal ecology is imprinted in the genome of the dominant symbiotic fungus Cenococcum geophilum.</title>
        <authorList>
            <consortium name="DOE Joint Genome Institute"/>
            <person name="Peter M."/>
            <person name="Kohler A."/>
            <person name="Ohm R.A."/>
            <person name="Kuo A."/>
            <person name="Krutzmann J."/>
            <person name="Morin E."/>
            <person name="Arend M."/>
            <person name="Barry K.W."/>
            <person name="Binder M."/>
            <person name="Choi C."/>
            <person name="Clum A."/>
            <person name="Copeland A."/>
            <person name="Grisel N."/>
            <person name="Haridas S."/>
            <person name="Kipfer T."/>
            <person name="LaButti K."/>
            <person name="Lindquist E."/>
            <person name="Lipzen A."/>
            <person name="Maire R."/>
            <person name="Meier B."/>
            <person name="Mihaltcheva S."/>
            <person name="Molinier V."/>
            <person name="Murat C."/>
            <person name="Poggeler S."/>
            <person name="Quandt C.A."/>
            <person name="Sperisen C."/>
            <person name="Tritt A."/>
            <person name="Tisserant E."/>
            <person name="Crous P.W."/>
            <person name="Henrissat B."/>
            <person name="Nehls U."/>
            <person name="Egli S."/>
            <person name="Spatafora J.W."/>
            <person name="Grigoriev I.V."/>
            <person name="Martin F.M."/>
        </authorList>
    </citation>
    <scope>NUCLEOTIDE SEQUENCE [LARGE SCALE GENOMIC DNA]</scope>
    <source>
        <strain evidence="1 2">CBS 459.81</strain>
    </source>
</reference>
<dbReference type="EMBL" id="KV745384">
    <property type="protein sequence ID" value="OCK74965.1"/>
    <property type="molecule type" value="Genomic_DNA"/>
</dbReference>
<evidence type="ECO:0000313" key="2">
    <source>
        <dbReference type="Proteomes" id="UP000250266"/>
    </source>
</evidence>
<name>A0A8E2E058_9PEZI</name>
<sequence length="223" mass="25563">MIDSYGKDYVLNAQGIFYHDSYSQALVTGNRKVWVPSLEDVDWEADSEIGRRGRAQTVAKHSKENERRHKSEYAWEADAWSDVFGTMRNDVYVEADKHDYIRNKPNTDPVKYTFGLATFTERNPISMPGAASFGSTVQEDLVFPFAVYEAKGWSGDYREARRQLSRKPGPVDSIQPYQKSANYQYQVFALTSFAAYWHLLVGYRRTRMQGPEEHGSTKGVSDM</sequence>
<proteinExistence type="predicted"/>
<accession>A0A8E2E058</accession>
<evidence type="ECO:0000313" key="1">
    <source>
        <dbReference type="EMBL" id="OCK74965.1"/>
    </source>
</evidence>
<dbReference type="OrthoDB" id="191139at2759"/>
<protein>
    <submittedName>
        <fullName evidence="1">Uncharacterized protein</fullName>
    </submittedName>
</protein>
<dbReference type="Proteomes" id="UP000250266">
    <property type="component" value="Unassembled WGS sequence"/>
</dbReference>
<organism evidence="1 2">
    <name type="scientific">Lepidopterella palustris CBS 459.81</name>
    <dbReference type="NCBI Taxonomy" id="1314670"/>
    <lineage>
        <taxon>Eukaryota</taxon>
        <taxon>Fungi</taxon>
        <taxon>Dikarya</taxon>
        <taxon>Ascomycota</taxon>
        <taxon>Pezizomycotina</taxon>
        <taxon>Dothideomycetes</taxon>
        <taxon>Pleosporomycetidae</taxon>
        <taxon>Mytilinidiales</taxon>
        <taxon>Argynnaceae</taxon>
        <taxon>Lepidopterella</taxon>
    </lineage>
</organism>